<dbReference type="InterPro" id="IPR023753">
    <property type="entry name" value="FAD/NAD-binding_dom"/>
</dbReference>
<dbReference type="InterPro" id="IPR036188">
    <property type="entry name" value="FAD/NAD-bd_sf"/>
</dbReference>
<feature type="domain" description="FAD/NAD(P)-binding" evidence="2">
    <location>
        <begin position="59"/>
        <end position="381"/>
    </location>
</feature>
<comment type="caution">
    <text evidence="3">The sequence shown here is derived from an EMBL/GenBank/DDBJ whole genome shotgun (WGS) entry which is preliminary data.</text>
</comment>
<sequence>MHISTRLFALASVFFPLLFSFIFYRYHHHHHHHQQQHQDIPQAEPMNIATAMSTAKPSTIAIVGGSYVGMRLAQALIPVLPASHRVVVVEANSHFHHLFTFPRFAVLHRGGEEKALIPYTHTFEAARDKASIVHARALSVHAAPEGAGKGWLQLDRASEGGKDRLEFDFLAIATGTQLCQPWSLPSTHTDGVQAKKQAVETLRRYQDAVKEAQRIVIVGGGAVGVQVACDISELYPAATGKKVTLLHSRERVMNKFHPELHAIVAKRFAERGVSTHLGSRVVIPAGGFPSFAPGQTFDVELQNGTKVPADLVLMCTGQTPHSALLASFAPHALSPDGFINVLPTMQIDFASSAPSPLAQRMFALGDIANSGASKTVRAAMGQIDTITSNILALIQGDTPKAHFTPGPSGIHLSLGLYESIVFRNPANEGDAPAGSGIKRDLKLDMGIEDTWSKWNVPQGTPWHL</sequence>
<name>A0A4U7KVU4_9BASI</name>
<dbReference type="SUPFAM" id="SSF51905">
    <property type="entry name" value="FAD/NAD(P)-binding domain"/>
    <property type="match status" value="1"/>
</dbReference>
<dbReference type="PANTHER" id="PTHR43735:SF11">
    <property type="entry name" value="HYPOTHETICAL OXIDOREDUCTASE (EUROFUNG)"/>
    <property type="match status" value="1"/>
</dbReference>
<dbReference type="GO" id="GO:0004174">
    <property type="term" value="F:electron-transferring-flavoprotein dehydrogenase activity"/>
    <property type="evidence" value="ECO:0007669"/>
    <property type="project" value="TreeGrafter"/>
</dbReference>
<organism evidence="3 4">
    <name type="scientific">Sporisorium graminicola</name>
    <dbReference type="NCBI Taxonomy" id="280036"/>
    <lineage>
        <taxon>Eukaryota</taxon>
        <taxon>Fungi</taxon>
        <taxon>Dikarya</taxon>
        <taxon>Basidiomycota</taxon>
        <taxon>Ustilaginomycotina</taxon>
        <taxon>Ustilaginomycetes</taxon>
        <taxon>Ustilaginales</taxon>
        <taxon>Ustilaginaceae</taxon>
        <taxon>Sporisorium</taxon>
    </lineage>
</organism>
<accession>A0A4U7KVU4</accession>
<dbReference type="Proteomes" id="UP000306050">
    <property type="component" value="Chromosome SGRAM_16"/>
</dbReference>
<gene>
    <name evidence="3" type="ORF">EX895_002668</name>
</gene>
<dbReference type="EMBL" id="SRRM01000009">
    <property type="protein sequence ID" value="TKY88316.1"/>
    <property type="molecule type" value="Genomic_DNA"/>
</dbReference>
<dbReference type="Pfam" id="PF07992">
    <property type="entry name" value="Pyr_redox_2"/>
    <property type="match status" value="1"/>
</dbReference>
<evidence type="ECO:0000313" key="3">
    <source>
        <dbReference type="EMBL" id="TKY88316.1"/>
    </source>
</evidence>
<dbReference type="GeneID" id="40725563"/>
<feature type="transmembrane region" description="Helical" evidence="1">
    <location>
        <begin position="7"/>
        <end position="26"/>
    </location>
</feature>
<keyword evidence="1" id="KW-1133">Transmembrane helix</keyword>
<keyword evidence="1" id="KW-0812">Transmembrane</keyword>
<proteinExistence type="predicted"/>
<dbReference type="AlphaFoldDB" id="A0A4U7KVU4"/>
<evidence type="ECO:0000313" key="4">
    <source>
        <dbReference type="Proteomes" id="UP000306050"/>
    </source>
</evidence>
<evidence type="ECO:0000256" key="1">
    <source>
        <dbReference type="SAM" id="Phobius"/>
    </source>
</evidence>
<dbReference type="KEGG" id="sgra:EX895_002668"/>
<dbReference type="GO" id="GO:0050660">
    <property type="term" value="F:flavin adenine dinucleotide binding"/>
    <property type="evidence" value="ECO:0007669"/>
    <property type="project" value="TreeGrafter"/>
</dbReference>
<dbReference type="OrthoDB" id="202203at2759"/>
<dbReference type="Gene3D" id="3.50.50.100">
    <property type="match status" value="1"/>
</dbReference>
<dbReference type="GO" id="GO:0005737">
    <property type="term" value="C:cytoplasm"/>
    <property type="evidence" value="ECO:0007669"/>
    <property type="project" value="TreeGrafter"/>
</dbReference>
<dbReference type="PANTHER" id="PTHR43735">
    <property type="entry name" value="APOPTOSIS-INDUCING FACTOR 1"/>
    <property type="match status" value="1"/>
</dbReference>
<reference evidence="3 4" key="1">
    <citation type="submission" date="2019-05" db="EMBL/GenBank/DDBJ databases">
        <title>Sporisorium graminicola CBS 10092 draft sequencing and annotation.</title>
        <authorList>
            <person name="Solano-Gonzalez S."/>
            <person name="Caddick M.X."/>
            <person name="Darby A."/>
        </authorList>
    </citation>
    <scope>NUCLEOTIDE SEQUENCE [LARGE SCALE GENOMIC DNA]</scope>
    <source>
        <strain evidence="3 4">CBS 10092</strain>
    </source>
</reference>
<keyword evidence="4" id="KW-1185">Reference proteome</keyword>
<evidence type="ECO:0000259" key="2">
    <source>
        <dbReference type="Pfam" id="PF07992"/>
    </source>
</evidence>
<keyword evidence="1" id="KW-0472">Membrane</keyword>
<dbReference type="RefSeq" id="XP_029740301.1">
    <property type="nucleotide sequence ID" value="XM_029883266.1"/>
</dbReference>
<protein>
    <recommendedName>
        <fullName evidence="2">FAD/NAD(P)-binding domain-containing protein</fullName>
    </recommendedName>
</protein>
<dbReference type="PRINTS" id="PR00368">
    <property type="entry name" value="FADPNR"/>
</dbReference>